<proteinExistence type="predicted"/>
<organism evidence="2 3">
    <name type="scientific">Thelohanellus kitauei</name>
    <name type="common">Myxosporean</name>
    <dbReference type="NCBI Taxonomy" id="669202"/>
    <lineage>
        <taxon>Eukaryota</taxon>
        <taxon>Metazoa</taxon>
        <taxon>Cnidaria</taxon>
        <taxon>Myxozoa</taxon>
        <taxon>Myxosporea</taxon>
        <taxon>Bivalvulida</taxon>
        <taxon>Platysporina</taxon>
        <taxon>Myxobolidae</taxon>
        <taxon>Thelohanellus</taxon>
    </lineage>
</organism>
<evidence type="ECO:0000259" key="1">
    <source>
        <dbReference type="Pfam" id="PF13358"/>
    </source>
</evidence>
<dbReference type="AlphaFoldDB" id="A0A0C2JIS7"/>
<sequence length="194" mass="22176">MVTTLKSIFNKCRKLGFIEVVKSGEAVNIKLGQKYEEFLNTSLEENTFLTLKQMKAMFFASFESIVTEKAVSISLEKLNTTLKFLFGFPDIIYIDETGFNLYLRQTLGRFLRGQRTTTVVPNYRGRDISIAAALSMAGLIHNRILVWSYNTEEICIFVTVVFLRVSKCPKIIIMDNTRFHLAETVKSLLENLGH</sequence>
<comment type="caution">
    <text evidence="2">The sequence shown here is derived from an EMBL/GenBank/DDBJ whole genome shotgun (WGS) entry which is preliminary data.</text>
</comment>
<feature type="domain" description="Tc1-like transposase DDE" evidence="1">
    <location>
        <begin position="90"/>
        <end position="191"/>
    </location>
</feature>
<dbReference type="EMBL" id="JWZT01002486">
    <property type="protein sequence ID" value="KII69263.1"/>
    <property type="molecule type" value="Genomic_DNA"/>
</dbReference>
<protein>
    <recommendedName>
        <fullName evidence="1">Tc1-like transposase DDE domain-containing protein</fullName>
    </recommendedName>
</protein>
<dbReference type="Gene3D" id="3.30.420.10">
    <property type="entry name" value="Ribonuclease H-like superfamily/Ribonuclease H"/>
    <property type="match status" value="1"/>
</dbReference>
<gene>
    <name evidence="2" type="ORF">RF11_02925</name>
</gene>
<accession>A0A0C2JIS7</accession>
<evidence type="ECO:0000313" key="3">
    <source>
        <dbReference type="Proteomes" id="UP000031668"/>
    </source>
</evidence>
<dbReference type="GO" id="GO:0003676">
    <property type="term" value="F:nucleic acid binding"/>
    <property type="evidence" value="ECO:0007669"/>
    <property type="project" value="InterPro"/>
</dbReference>
<dbReference type="InterPro" id="IPR036397">
    <property type="entry name" value="RNaseH_sf"/>
</dbReference>
<keyword evidence="3" id="KW-1185">Reference proteome</keyword>
<dbReference type="InterPro" id="IPR038717">
    <property type="entry name" value="Tc1-like_DDE_dom"/>
</dbReference>
<reference evidence="2 3" key="1">
    <citation type="journal article" date="2014" name="Genome Biol. Evol.">
        <title>The genome of the myxosporean Thelohanellus kitauei shows adaptations to nutrient acquisition within its fish host.</title>
        <authorList>
            <person name="Yang Y."/>
            <person name="Xiong J."/>
            <person name="Zhou Z."/>
            <person name="Huo F."/>
            <person name="Miao W."/>
            <person name="Ran C."/>
            <person name="Liu Y."/>
            <person name="Zhang J."/>
            <person name="Feng J."/>
            <person name="Wang M."/>
            <person name="Wang M."/>
            <person name="Wang L."/>
            <person name="Yao B."/>
        </authorList>
    </citation>
    <scope>NUCLEOTIDE SEQUENCE [LARGE SCALE GENOMIC DNA]</scope>
    <source>
        <strain evidence="2">Wuqing</strain>
    </source>
</reference>
<name>A0A0C2JIS7_THEKT</name>
<dbReference type="Pfam" id="PF13358">
    <property type="entry name" value="DDE_3"/>
    <property type="match status" value="1"/>
</dbReference>
<evidence type="ECO:0000313" key="2">
    <source>
        <dbReference type="EMBL" id="KII69263.1"/>
    </source>
</evidence>
<dbReference type="Proteomes" id="UP000031668">
    <property type="component" value="Unassembled WGS sequence"/>
</dbReference>